<dbReference type="InterPro" id="IPR011089">
    <property type="entry name" value="GmrSD_C"/>
</dbReference>
<feature type="domain" description="GmrSD restriction endonucleases N-terminal" evidence="1">
    <location>
        <begin position="16"/>
        <end position="238"/>
    </location>
</feature>
<dbReference type="PANTHER" id="PTHR35149">
    <property type="entry name" value="SLL5132 PROTEIN"/>
    <property type="match status" value="1"/>
</dbReference>
<evidence type="ECO:0000313" key="3">
    <source>
        <dbReference type="EMBL" id="BAU99690.1"/>
    </source>
</evidence>
<feature type="domain" description="GmrSD restriction endonucleases C-terminal" evidence="2">
    <location>
        <begin position="438"/>
        <end position="593"/>
    </location>
</feature>
<dbReference type="RefSeq" id="WP_096382403.1">
    <property type="nucleotide sequence ID" value="NZ_AP017457.1"/>
</dbReference>
<proteinExistence type="predicted"/>
<dbReference type="GeneID" id="80452337"/>
<dbReference type="AlphaFoldDB" id="A0A173LXR3"/>
<evidence type="ECO:0008006" key="5">
    <source>
        <dbReference type="Google" id="ProtNLM"/>
    </source>
</evidence>
<sequence>MIKSVSQTPLYALLSADNNIIYDIPPYQREYSWGKDQWDALFDDLLEEDSDSGHFLGTIICVNKTQDAAAQTVLELVDGQQRMTTLSLFLLALYKELSARNELLDEDQKSDLTNLRRMLCLKDPTRQRLQLQKQNCNSDDYVSLLVEAGFELQKPKVTYVGVRRISKALVHFGKRIGSHLEATPGSEVSELLSLYGRVKRSILVKLEVENHSDAFVLFESLNNRGLPLTPIDLIKTSLLSVADKGSDISVENAYEAWSGWLEALGDDYGSQERFFRQFYNAFKNDWDLAVQGVSIATRSKLIRVYEELLKGDLKQFISRMEIATSAYGRILGNREEGKKPQALDDLLLDLSRAQGAPAHMLLLFLLVNDARLGLSTNDLEEITKLLTNFSVRRNLTNTPPTYDLDRIFMSIIDRVSNLETSVEVLSTIREELKAVSASDDVFATQLRGPVYDDNSAATRFVLVALAKESMTKESLVDLWAKEAVGQNKEQFVWTIEHILPQGENLPKSWIAMLGGKEEAASIQRSCVHNLGNLTITGFNGTLGNKSFEEKKERKDQAGRPVGYRNGLALNADLLEVSSWSKEQIDTRTNVLVERALARFTL</sequence>
<dbReference type="KEGG" id="amin:AUMI_111480"/>
<dbReference type="EMBL" id="AP017457">
    <property type="protein sequence ID" value="BAU99690.1"/>
    <property type="molecule type" value="Genomic_DNA"/>
</dbReference>
<evidence type="ECO:0000313" key="4">
    <source>
        <dbReference type="Proteomes" id="UP000243847"/>
    </source>
</evidence>
<reference evidence="3 4" key="1">
    <citation type="journal article" date="2016" name="Genome Announc.">
        <title>Complete Genome Sequence of Aurantimicrobium minutum Type Strain KNCT, a Planktonic Ultramicrobacterium Isolated from River Water.</title>
        <authorList>
            <person name="Nakai R."/>
            <person name="Fujisawa T."/>
            <person name="Nakamura Y."/>
            <person name="Nishide H."/>
            <person name="Uchiyama I."/>
            <person name="Baba T."/>
            <person name="Toyoda A."/>
            <person name="Fujiyama A."/>
            <person name="Naganuma T."/>
            <person name="Niki H."/>
        </authorList>
    </citation>
    <scope>NUCLEOTIDE SEQUENCE [LARGE SCALE GENOMIC DNA]</scope>
    <source>
        <strain evidence="3 4">KNC</strain>
    </source>
</reference>
<evidence type="ECO:0000259" key="1">
    <source>
        <dbReference type="Pfam" id="PF03235"/>
    </source>
</evidence>
<organism evidence="3 4">
    <name type="scientific">Aurantimicrobium minutum</name>
    <dbReference type="NCBI Taxonomy" id="708131"/>
    <lineage>
        <taxon>Bacteria</taxon>
        <taxon>Bacillati</taxon>
        <taxon>Actinomycetota</taxon>
        <taxon>Actinomycetes</taxon>
        <taxon>Micrococcales</taxon>
        <taxon>Microbacteriaceae</taxon>
        <taxon>Aurantimicrobium</taxon>
    </lineage>
</organism>
<dbReference type="InterPro" id="IPR004919">
    <property type="entry name" value="GmrSD_N"/>
</dbReference>
<gene>
    <name evidence="3" type="ORF">AUMI_111480</name>
</gene>
<dbReference type="Pfam" id="PF03235">
    <property type="entry name" value="GmrSD_N"/>
    <property type="match status" value="1"/>
</dbReference>
<dbReference type="OrthoDB" id="9798761at2"/>
<name>A0A173LXR3_9MICO</name>
<dbReference type="PANTHER" id="PTHR35149:SF2">
    <property type="entry name" value="DUF262 DOMAIN-CONTAINING PROTEIN"/>
    <property type="match status" value="1"/>
</dbReference>
<protein>
    <recommendedName>
        <fullName evidence="5">DUF262 domain-containing protein</fullName>
    </recommendedName>
</protein>
<accession>A0A173LXR3</accession>
<dbReference type="Pfam" id="PF07510">
    <property type="entry name" value="GmrSD_C"/>
    <property type="match status" value="1"/>
</dbReference>
<evidence type="ECO:0000259" key="2">
    <source>
        <dbReference type="Pfam" id="PF07510"/>
    </source>
</evidence>
<dbReference type="Proteomes" id="UP000243847">
    <property type="component" value="Chromosome sequence1"/>
</dbReference>